<evidence type="ECO:0000313" key="1">
    <source>
        <dbReference type="EMBL" id="KAI0065529.1"/>
    </source>
</evidence>
<sequence>MTSDWTPFDDRPAFEFAELMFEQMQTPEGKVNHLLKVLAAKKILEGGEADSEALYGDYDELHQYFCKVLKCLFPLQWLTNSV</sequence>
<reference evidence="1" key="1">
    <citation type="submission" date="2021-03" db="EMBL/GenBank/DDBJ databases">
        <authorList>
            <consortium name="DOE Joint Genome Institute"/>
            <person name="Ahrendt S."/>
            <person name="Looney B.P."/>
            <person name="Miyauchi S."/>
            <person name="Morin E."/>
            <person name="Drula E."/>
            <person name="Courty P.E."/>
            <person name="Chicoki N."/>
            <person name="Fauchery L."/>
            <person name="Kohler A."/>
            <person name="Kuo A."/>
            <person name="Labutti K."/>
            <person name="Pangilinan J."/>
            <person name="Lipzen A."/>
            <person name="Riley R."/>
            <person name="Andreopoulos W."/>
            <person name="He G."/>
            <person name="Johnson J."/>
            <person name="Barry K.W."/>
            <person name="Grigoriev I.V."/>
            <person name="Nagy L."/>
            <person name="Hibbett D."/>
            <person name="Henrissat B."/>
            <person name="Matheny P.B."/>
            <person name="Labbe J."/>
            <person name="Martin F."/>
        </authorList>
    </citation>
    <scope>NUCLEOTIDE SEQUENCE</scope>
    <source>
        <strain evidence="1">HHB10654</strain>
    </source>
</reference>
<keyword evidence="2" id="KW-1185">Reference proteome</keyword>
<name>A0ACB8T9C4_9AGAM</name>
<protein>
    <submittedName>
        <fullName evidence="1">Uncharacterized protein</fullName>
    </submittedName>
</protein>
<dbReference type="Proteomes" id="UP000814140">
    <property type="component" value="Unassembled WGS sequence"/>
</dbReference>
<accession>A0ACB8T9C4</accession>
<gene>
    <name evidence="1" type="ORF">BV25DRAFT_1821973</name>
</gene>
<proteinExistence type="predicted"/>
<reference evidence="1" key="2">
    <citation type="journal article" date="2022" name="New Phytol.">
        <title>Evolutionary transition to the ectomycorrhizal habit in the genomes of a hyperdiverse lineage of mushroom-forming fungi.</title>
        <authorList>
            <person name="Looney B."/>
            <person name="Miyauchi S."/>
            <person name="Morin E."/>
            <person name="Drula E."/>
            <person name="Courty P.E."/>
            <person name="Kohler A."/>
            <person name="Kuo A."/>
            <person name="LaButti K."/>
            <person name="Pangilinan J."/>
            <person name="Lipzen A."/>
            <person name="Riley R."/>
            <person name="Andreopoulos W."/>
            <person name="He G."/>
            <person name="Johnson J."/>
            <person name="Nolan M."/>
            <person name="Tritt A."/>
            <person name="Barry K.W."/>
            <person name="Grigoriev I.V."/>
            <person name="Nagy L.G."/>
            <person name="Hibbett D."/>
            <person name="Henrissat B."/>
            <person name="Matheny P.B."/>
            <person name="Labbe J."/>
            <person name="Martin F.M."/>
        </authorList>
    </citation>
    <scope>NUCLEOTIDE SEQUENCE</scope>
    <source>
        <strain evidence="1">HHB10654</strain>
    </source>
</reference>
<organism evidence="1 2">
    <name type="scientific">Artomyces pyxidatus</name>
    <dbReference type="NCBI Taxonomy" id="48021"/>
    <lineage>
        <taxon>Eukaryota</taxon>
        <taxon>Fungi</taxon>
        <taxon>Dikarya</taxon>
        <taxon>Basidiomycota</taxon>
        <taxon>Agaricomycotina</taxon>
        <taxon>Agaricomycetes</taxon>
        <taxon>Russulales</taxon>
        <taxon>Auriscalpiaceae</taxon>
        <taxon>Artomyces</taxon>
    </lineage>
</organism>
<comment type="caution">
    <text evidence="1">The sequence shown here is derived from an EMBL/GenBank/DDBJ whole genome shotgun (WGS) entry which is preliminary data.</text>
</comment>
<dbReference type="EMBL" id="MU277195">
    <property type="protein sequence ID" value="KAI0065529.1"/>
    <property type="molecule type" value="Genomic_DNA"/>
</dbReference>
<evidence type="ECO:0000313" key="2">
    <source>
        <dbReference type="Proteomes" id="UP000814140"/>
    </source>
</evidence>